<feature type="transmembrane region" description="Helical" evidence="10">
    <location>
        <begin position="113"/>
        <end position="135"/>
    </location>
</feature>
<feature type="transmembrane region" description="Helical" evidence="10">
    <location>
        <begin position="194"/>
        <end position="214"/>
    </location>
</feature>
<evidence type="ECO:0000256" key="1">
    <source>
        <dbReference type="ARBA" id="ARBA00004429"/>
    </source>
</evidence>
<feature type="transmembrane region" description="Helical" evidence="10">
    <location>
        <begin position="65"/>
        <end position="92"/>
    </location>
</feature>
<feature type="transmembrane region" description="Helical" evidence="10">
    <location>
        <begin position="262"/>
        <end position="283"/>
    </location>
</feature>
<dbReference type="NCBIfam" id="TIGR00790">
    <property type="entry name" value="fnt"/>
    <property type="match status" value="1"/>
</dbReference>
<protein>
    <submittedName>
        <fullName evidence="11">Formate transporter FocA</fullName>
    </submittedName>
</protein>
<keyword evidence="4" id="KW-0997">Cell inner membrane</keyword>
<dbReference type="Proteomes" id="UP000712713">
    <property type="component" value="Unassembled WGS sequence"/>
</dbReference>
<evidence type="ECO:0000256" key="7">
    <source>
        <dbReference type="ARBA" id="ARBA00023136"/>
    </source>
</evidence>
<evidence type="ECO:0000256" key="9">
    <source>
        <dbReference type="ARBA" id="ARBA00049660"/>
    </source>
</evidence>
<dbReference type="EMBL" id="DYZF01000272">
    <property type="protein sequence ID" value="HJE52413.1"/>
    <property type="molecule type" value="Genomic_DNA"/>
</dbReference>
<evidence type="ECO:0000256" key="2">
    <source>
        <dbReference type="ARBA" id="ARBA00022448"/>
    </source>
</evidence>
<evidence type="ECO:0000256" key="3">
    <source>
        <dbReference type="ARBA" id="ARBA00022475"/>
    </source>
</evidence>
<dbReference type="AlphaFoldDB" id="A0A921EPW3"/>
<name>A0A921EPW3_9ACTN</name>
<organism evidence="11 12">
    <name type="scientific">Tessaracoccus flavescens</name>
    <dbReference type="NCBI Taxonomy" id="399497"/>
    <lineage>
        <taxon>Bacteria</taxon>
        <taxon>Bacillati</taxon>
        <taxon>Actinomycetota</taxon>
        <taxon>Actinomycetes</taxon>
        <taxon>Propionibacteriales</taxon>
        <taxon>Propionibacteriaceae</taxon>
        <taxon>Tessaracoccus</taxon>
    </lineage>
</organism>
<comment type="catalytic activity">
    <reaction evidence="8">
        <text>formate(in) = formate(out)</text>
        <dbReference type="Rhea" id="RHEA:29679"/>
        <dbReference type="ChEBI" id="CHEBI:15740"/>
    </reaction>
</comment>
<keyword evidence="5 10" id="KW-0812">Transmembrane</keyword>
<comment type="caution">
    <text evidence="11">The sequence shown here is derived from an EMBL/GenBank/DDBJ whole genome shotgun (WGS) entry which is preliminary data.</text>
</comment>
<keyword evidence="6 10" id="KW-1133">Transmembrane helix</keyword>
<dbReference type="InterPro" id="IPR000292">
    <property type="entry name" value="For/NO2_transpt"/>
</dbReference>
<dbReference type="InterPro" id="IPR024002">
    <property type="entry name" value="For/NO2_transpt_CS"/>
</dbReference>
<dbReference type="PANTHER" id="PTHR30520">
    <property type="entry name" value="FORMATE TRANSPORTER-RELATED"/>
    <property type="match status" value="1"/>
</dbReference>
<dbReference type="InterPro" id="IPR023271">
    <property type="entry name" value="Aquaporin-like"/>
</dbReference>
<keyword evidence="2" id="KW-0813">Transport</keyword>
<feature type="transmembrane region" description="Helical" evidence="10">
    <location>
        <begin position="35"/>
        <end position="53"/>
    </location>
</feature>
<comment type="similarity">
    <text evidence="9">Belongs to the FNT transporter (TC 1.A.16) family.</text>
</comment>
<sequence>MDDLAAKLTIVAPPGIAAVTEQAMIGKARKGRFEMFLLALTGGAFIGLGFIFFTTSQMGAASNDWYGLTKVVGGLCFSVGLVLVVLTGADLFTSTTMSVIPLIRKKINPGEWISHWLIVYLGNIIGAVGLAFLVFMGGTYMQGHGAWGVAAINSAFAKVSHTWLEAFALGILANLAVCLAIWTSNAGRSLTDKLLAITGPIALFVASGFEHSVANMFMIPMGLIVKNFGGQEFWGSEAVAAAGLTPEAVSHLTVSSFFLDNLIPVTLGNIVGGSILVGVYYWACYLRPHDRAERTQPVR</sequence>
<evidence type="ECO:0000256" key="5">
    <source>
        <dbReference type="ARBA" id="ARBA00022692"/>
    </source>
</evidence>
<dbReference type="InterPro" id="IPR023999">
    <property type="entry name" value="Formate_transptr_FocA"/>
</dbReference>
<dbReference type="Pfam" id="PF01226">
    <property type="entry name" value="Form_Nir_trans"/>
    <property type="match status" value="1"/>
</dbReference>
<dbReference type="GO" id="GO:0015499">
    <property type="term" value="F:formate transmembrane transporter activity"/>
    <property type="evidence" value="ECO:0007669"/>
    <property type="project" value="InterPro"/>
</dbReference>
<evidence type="ECO:0000313" key="12">
    <source>
        <dbReference type="Proteomes" id="UP000712713"/>
    </source>
</evidence>
<comment type="subcellular location">
    <subcellularLocation>
        <location evidence="1">Cell inner membrane</location>
        <topology evidence="1">Multi-pass membrane protein</topology>
    </subcellularLocation>
</comment>
<dbReference type="GO" id="GO:0005886">
    <property type="term" value="C:plasma membrane"/>
    <property type="evidence" value="ECO:0007669"/>
    <property type="project" value="UniProtKB-SubCell"/>
</dbReference>
<evidence type="ECO:0000256" key="4">
    <source>
        <dbReference type="ARBA" id="ARBA00022519"/>
    </source>
</evidence>
<evidence type="ECO:0000313" key="11">
    <source>
        <dbReference type="EMBL" id="HJE52413.1"/>
    </source>
</evidence>
<evidence type="ECO:0000256" key="6">
    <source>
        <dbReference type="ARBA" id="ARBA00022989"/>
    </source>
</evidence>
<keyword evidence="3" id="KW-1003">Cell membrane</keyword>
<dbReference type="NCBIfam" id="TIGR04060">
    <property type="entry name" value="formate_focA"/>
    <property type="match status" value="1"/>
</dbReference>
<reference evidence="11" key="1">
    <citation type="journal article" date="2021" name="PeerJ">
        <title>Extensive microbial diversity within the chicken gut microbiome revealed by metagenomics and culture.</title>
        <authorList>
            <person name="Gilroy R."/>
            <person name="Ravi A."/>
            <person name="Getino M."/>
            <person name="Pursley I."/>
            <person name="Horton D.L."/>
            <person name="Alikhan N.F."/>
            <person name="Baker D."/>
            <person name="Gharbi K."/>
            <person name="Hall N."/>
            <person name="Watson M."/>
            <person name="Adriaenssens E.M."/>
            <person name="Foster-Nyarko E."/>
            <person name="Jarju S."/>
            <person name="Secka A."/>
            <person name="Antonio M."/>
            <person name="Oren A."/>
            <person name="Chaudhuri R.R."/>
            <person name="La Ragione R."/>
            <person name="Hildebrand F."/>
            <person name="Pallen M.J."/>
        </authorList>
    </citation>
    <scope>NUCLEOTIDE SEQUENCE</scope>
    <source>
        <strain evidence="11">ChiGjej3B3-7470</strain>
    </source>
</reference>
<evidence type="ECO:0000256" key="8">
    <source>
        <dbReference type="ARBA" id="ARBA00035914"/>
    </source>
</evidence>
<feature type="transmembrane region" description="Helical" evidence="10">
    <location>
        <begin position="163"/>
        <end position="182"/>
    </location>
</feature>
<dbReference type="PROSITE" id="PS01005">
    <property type="entry name" value="FORMATE_NITRITE_TP_1"/>
    <property type="match status" value="1"/>
</dbReference>
<proteinExistence type="inferred from homology"/>
<keyword evidence="7 10" id="KW-0472">Membrane</keyword>
<accession>A0A921EPW3</accession>
<evidence type="ECO:0000256" key="10">
    <source>
        <dbReference type="SAM" id="Phobius"/>
    </source>
</evidence>
<dbReference type="PANTHER" id="PTHR30520:SF10">
    <property type="entry name" value="FORMATE CHANNEL FOCA-RELATED"/>
    <property type="match status" value="1"/>
</dbReference>
<gene>
    <name evidence="11" type="primary">focA</name>
    <name evidence="11" type="ORF">K8V15_10660</name>
</gene>
<reference evidence="11" key="2">
    <citation type="submission" date="2021-09" db="EMBL/GenBank/DDBJ databases">
        <authorList>
            <person name="Gilroy R."/>
        </authorList>
    </citation>
    <scope>NUCLEOTIDE SEQUENCE</scope>
    <source>
        <strain evidence="11">ChiGjej3B3-7470</strain>
    </source>
</reference>
<dbReference type="Gene3D" id="1.20.1080.10">
    <property type="entry name" value="Glycerol uptake facilitator protein"/>
    <property type="match status" value="1"/>
</dbReference>